<dbReference type="EMBL" id="JBHZOL010000068">
    <property type="protein sequence ID" value="MFE4106591.1"/>
    <property type="molecule type" value="Genomic_DNA"/>
</dbReference>
<feature type="domain" description="GAF" evidence="1">
    <location>
        <begin position="29"/>
        <end position="179"/>
    </location>
</feature>
<dbReference type="Pfam" id="PF01590">
    <property type="entry name" value="GAF"/>
    <property type="match status" value="2"/>
</dbReference>
<evidence type="ECO:0000313" key="3">
    <source>
        <dbReference type="Proteomes" id="UP001600165"/>
    </source>
</evidence>
<keyword evidence="3" id="KW-1185">Reference proteome</keyword>
<accession>A0ABW6IEJ3</accession>
<protein>
    <submittedName>
        <fullName evidence="2">GAF domain-containing protein</fullName>
    </submittedName>
</protein>
<dbReference type="SMART" id="SM00065">
    <property type="entry name" value="GAF"/>
    <property type="match status" value="4"/>
</dbReference>
<dbReference type="RefSeq" id="WP_377964501.1">
    <property type="nucleotide sequence ID" value="NZ_JBHZOL010000068.1"/>
</dbReference>
<dbReference type="SUPFAM" id="SSF55874">
    <property type="entry name" value="ATPase domain of HSP90 chaperone/DNA topoisomerase II/histidine kinase"/>
    <property type="match status" value="1"/>
</dbReference>
<dbReference type="SUPFAM" id="SSF55781">
    <property type="entry name" value="GAF domain-like"/>
    <property type="match status" value="4"/>
</dbReference>
<organism evidence="2 3">
    <name type="scientific">Almyronema epifaneia S1</name>
    <dbReference type="NCBI Taxonomy" id="2991925"/>
    <lineage>
        <taxon>Bacteria</taxon>
        <taxon>Bacillati</taxon>
        <taxon>Cyanobacteriota</taxon>
        <taxon>Cyanophyceae</taxon>
        <taxon>Nodosilineales</taxon>
        <taxon>Nodosilineaceae</taxon>
        <taxon>Almyronema</taxon>
        <taxon>Almyronema epifaneia</taxon>
    </lineage>
</organism>
<dbReference type="InterPro" id="IPR036890">
    <property type="entry name" value="HATPase_C_sf"/>
</dbReference>
<dbReference type="Gene3D" id="3.30.565.10">
    <property type="entry name" value="Histidine kinase-like ATPase, C-terminal domain"/>
    <property type="match status" value="1"/>
</dbReference>
<dbReference type="InterPro" id="IPR029016">
    <property type="entry name" value="GAF-like_dom_sf"/>
</dbReference>
<sequence>MGQPKAPTKFDKQVVALGRILQTLRELEDLEPLIEAVLEYVSAEFEYPFLWIGLYDRVNHQLQGQGGRSAAPIRLMHQMISLSPGDLMEQVVIQQRPLAVPDLRAESRAGTWAPIAEQQNIQGTLLFPIRHRHTCLGVMLLATEQWGMSPSASQRAVLALVLGALAEALYLHEQNQQQLKLKRADQPLLSLLEALEPLTHLEDRLKTVVQITHQFIAPSRTNIYWFAPQERFFWHRVAYHRTRPTIHTIESHPADSRIEVSQVKGFYQSLQANQLVVIGEAQTSLNTTVTSLLMQQLRARSLIAAPIRFQSELLGFISVEGEQARIWTEAERNYLQAAARLVGLAMPTAEMEAKVEEVKANQVLTATVSRSIHSHEDWRKTLDLCAKELCPRLQADQLMVLLYNSELAGFELCYYSRTQVSRFARTPWPPLSDVDWQMLERSQDAICIEDLEDELKLLAWQPILAEMKARSLIVCNVSMGHAPEGLLIVSSRHAHSWNQLDRSLVQVVSQQVGLILHQWQLQRQVSQQIQLYQTMQWGLQTIQRTFQLDQLEQGTLEYIAKLLRVPLIGLISWVADQPEARITCTVIKEKSFDLVTTATIPVASDAIVSWALQTEGLLPLTLEDLPDNSRQWLRAPTGSKLLAMALKTAPEHTCNAVLILADQSDRRWSEYHLNALTLLANQLAWSRRHLGLVEMLLIQRESLEALNWYKQKRFGEVHRLIEHSVRRLNELSVQKSTPSSPQYQQVLRQLGSLLTTLAPILKHEDWQLHSEYETTPLASLLNRLMERARTAIERQQLWAKVHNDNNLTIGGDIPKIEFILYELMAAACDRSAVGGRIDIWCRPHNRDWIEVAITDSGIIDDALIEELHSGRPEDLLAPSQLEDPPGLHFAICQALMQKMGGELNLFKLDDGRVLSRVILPIAHKNPARRVQIDGPTSKPFSRRQGR</sequence>
<gene>
    <name evidence="2" type="ORF">ACFVKH_09905</name>
</gene>
<dbReference type="InterPro" id="IPR003018">
    <property type="entry name" value="GAF"/>
</dbReference>
<evidence type="ECO:0000313" key="2">
    <source>
        <dbReference type="EMBL" id="MFE4106591.1"/>
    </source>
</evidence>
<feature type="domain" description="GAF" evidence="1">
    <location>
        <begin position="377"/>
        <end position="526"/>
    </location>
</feature>
<proteinExistence type="predicted"/>
<comment type="caution">
    <text evidence="2">The sequence shown here is derived from an EMBL/GenBank/DDBJ whole genome shotgun (WGS) entry which is preliminary data.</text>
</comment>
<dbReference type="Gene3D" id="3.30.450.40">
    <property type="match status" value="4"/>
</dbReference>
<name>A0ABW6IEJ3_9CYAN</name>
<evidence type="ECO:0000259" key="1">
    <source>
        <dbReference type="SMART" id="SM00065"/>
    </source>
</evidence>
<feature type="domain" description="GAF" evidence="1">
    <location>
        <begin position="547"/>
        <end position="697"/>
    </location>
</feature>
<dbReference type="Proteomes" id="UP001600165">
    <property type="component" value="Unassembled WGS sequence"/>
</dbReference>
<feature type="domain" description="GAF" evidence="1">
    <location>
        <begin position="200"/>
        <end position="356"/>
    </location>
</feature>
<reference evidence="2 3" key="1">
    <citation type="submission" date="2024-10" db="EMBL/GenBank/DDBJ databases">
        <authorList>
            <person name="Ratan Roy A."/>
            <person name="Morales Sandoval P.H."/>
            <person name="De Los Santos Villalobos S."/>
            <person name="Chakraborty S."/>
            <person name="Mukherjee J."/>
        </authorList>
    </citation>
    <scope>NUCLEOTIDE SEQUENCE [LARGE SCALE GENOMIC DNA]</scope>
    <source>
        <strain evidence="2 3">S1</strain>
    </source>
</reference>